<organism evidence="1 2">
    <name type="scientific">Cirrhinus mrigala</name>
    <name type="common">Mrigala</name>
    <dbReference type="NCBI Taxonomy" id="683832"/>
    <lineage>
        <taxon>Eukaryota</taxon>
        <taxon>Metazoa</taxon>
        <taxon>Chordata</taxon>
        <taxon>Craniata</taxon>
        <taxon>Vertebrata</taxon>
        <taxon>Euteleostomi</taxon>
        <taxon>Actinopterygii</taxon>
        <taxon>Neopterygii</taxon>
        <taxon>Teleostei</taxon>
        <taxon>Ostariophysi</taxon>
        <taxon>Cypriniformes</taxon>
        <taxon>Cyprinidae</taxon>
        <taxon>Labeoninae</taxon>
        <taxon>Labeonini</taxon>
        <taxon>Cirrhinus</taxon>
    </lineage>
</organism>
<dbReference type="AlphaFoldDB" id="A0ABD0N167"/>
<comment type="caution">
    <text evidence="1">The sequence shown here is derived from an EMBL/GenBank/DDBJ whole genome shotgun (WGS) entry which is preliminary data.</text>
</comment>
<dbReference type="SUPFAM" id="SSF48557">
    <property type="entry name" value="L-aspartase-like"/>
    <property type="match status" value="1"/>
</dbReference>
<protein>
    <submittedName>
        <fullName evidence="1">Uncharacterized protein</fullName>
    </submittedName>
</protein>
<dbReference type="Proteomes" id="UP001529510">
    <property type="component" value="Unassembled WGS sequence"/>
</dbReference>
<dbReference type="InterPro" id="IPR008948">
    <property type="entry name" value="L-Aspartase-like"/>
</dbReference>
<dbReference type="InterPro" id="IPR001106">
    <property type="entry name" value="Aromatic_Lyase"/>
</dbReference>
<sequence>GLALINGTQMITSLGAEAVERAEAIARQADIIAALTLEPLIVVSLCKQVIDVLDANRRV</sequence>
<name>A0ABD0N167_CIRMR</name>
<accession>A0ABD0N167</accession>
<evidence type="ECO:0000313" key="1">
    <source>
        <dbReference type="EMBL" id="KAL0155929.1"/>
    </source>
</evidence>
<reference evidence="1 2" key="1">
    <citation type="submission" date="2024-05" db="EMBL/GenBank/DDBJ databases">
        <title>Genome sequencing and assembly of Indian major carp, Cirrhinus mrigala (Hamilton, 1822).</title>
        <authorList>
            <person name="Mohindra V."/>
            <person name="Chowdhury L.M."/>
            <person name="Lal K."/>
            <person name="Jena J.K."/>
        </authorList>
    </citation>
    <scope>NUCLEOTIDE SEQUENCE [LARGE SCALE GENOMIC DNA]</scope>
    <source>
        <strain evidence="1">CM1030</strain>
        <tissue evidence="1">Blood</tissue>
    </source>
</reference>
<gene>
    <name evidence="1" type="ORF">M9458_050192</name>
</gene>
<dbReference type="Pfam" id="PF00221">
    <property type="entry name" value="Lyase_aromatic"/>
    <property type="match status" value="1"/>
</dbReference>
<evidence type="ECO:0000313" key="2">
    <source>
        <dbReference type="Proteomes" id="UP001529510"/>
    </source>
</evidence>
<keyword evidence="2" id="KW-1185">Reference proteome</keyword>
<proteinExistence type="predicted"/>
<dbReference type="EMBL" id="JAMKFB020000025">
    <property type="protein sequence ID" value="KAL0155929.1"/>
    <property type="molecule type" value="Genomic_DNA"/>
</dbReference>
<feature type="non-terminal residue" evidence="1">
    <location>
        <position position="1"/>
    </location>
</feature>